<evidence type="ECO:0000256" key="3">
    <source>
        <dbReference type="ARBA" id="ARBA00022676"/>
    </source>
</evidence>
<protein>
    <submittedName>
        <fullName evidence="11">Uncharacterized protein</fullName>
    </submittedName>
</protein>
<evidence type="ECO:0000256" key="6">
    <source>
        <dbReference type="ARBA" id="ARBA00022968"/>
    </source>
</evidence>
<accession>A0AB34K868</accession>
<dbReference type="InterPro" id="IPR051757">
    <property type="entry name" value="Beta-gal_alpha2-3_sialyltrans"/>
</dbReference>
<evidence type="ECO:0000256" key="9">
    <source>
        <dbReference type="ARBA" id="ARBA00023136"/>
    </source>
</evidence>
<dbReference type="Pfam" id="PF00777">
    <property type="entry name" value="Glyco_transf_29"/>
    <property type="match status" value="1"/>
</dbReference>
<keyword evidence="10" id="KW-0325">Glycoprotein</keyword>
<keyword evidence="7" id="KW-1133">Transmembrane helix</keyword>
<evidence type="ECO:0000256" key="4">
    <source>
        <dbReference type="ARBA" id="ARBA00022679"/>
    </source>
</evidence>
<dbReference type="GO" id="GO:0000139">
    <property type="term" value="C:Golgi membrane"/>
    <property type="evidence" value="ECO:0007669"/>
    <property type="project" value="UniProtKB-SubCell"/>
</dbReference>
<dbReference type="InterPro" id="IPR001675">
    <property type="entry name" value="Glyco_trans_29"/>
</dbReference>
<proteinExistence type="inferred from homology"/>
<comment type="similarity">
    <text evidence="2">Belongs to the glycosyltransferase 29 family.</text>
</comment>
<dbReference type="Proteomes" id="UP001515480">
    <property type="component" value="Unassembled WGS sequence"/>
</dbReference>
<dbReference type="GO" id="GO:0008373">
    <property type="term" value="F:sialyltransferase activity"/>
    <property type="evidence" value="ECO:0007669"/>
    <property type="project" value="InterPro"/>
</dbReference>
<sequence>MWSSSAAWPPLHIPAAAPLLSCGRCHSACWHHALACSGLLLVIVLLVGPATPSSRPLPPLPEQQLRTIRRRLNASTTVAVIGSSGNLHQRGNGRAIDQHDLVLRMNNAPTKGYEDDVGRFTHIRVLWPGALRAARGVLQSEAVVLTCPVRGQCRWEHQREMAGVHPAAVIDNAWKALVHRRTLRGRGKFPSTGFVALAVAVAMVQRVGGWRGKAVTHGEIGIGSFARGTGQSRLAALPVWLMEGDDSADNLRNRVGPIAEQYNKKKL</sequence>
<reference evidence="11 12" key="1">
    <citation type="journal article" date="2024" name="Science">
        <title>Giant polyketide synthase enzymes in the biosynthesis of giant marine polyether toxins.</title>
        <authorList>
            <person name="Fallon T.R."/>
            <person name="Shende V.V."/>
            <person name="Wierzbicki I.H."/>
            <person name="Pendleton A.L."/>
            <person name="Watervoot N.F."/>
            <person name="Auber R.P."/>
            <person name="Gonzalez D.J."/>
            <person name="Wisecaver J.H."/>
            <person name="Moore B.S."/>
        </authorList>
    </citation>
    <scope>NUCLEOTIDE SEQUENCE [LARGE SCALE GENOMIC DNA]</scope>
    <source>
        <strain evidence="11 12">12B1</strain>
    </source>
</reference>
<evidence type="ECO:0000256" key="1">
    <source>
        <dbReference type="ARBA" id="ARBA00004323"/>
    </source>
</evidence>
<comment type="caution">
    <text evidence="11">The sequence shown here is derived from an EMBL/GenBank/DDBJ whole genome shotgun (WGS) entry which is preliminary data.</text>
</comment>
<evidence type="ECO:0000256" key="2">
    <source>
        <dbReference type="ARBA" id="ARBA00006003"/>
    </source>
</evidence>
<gene>
    <name evidence="11" type="ORF">AB1Y20_000410</name>
</gene>
<evidence type="ECO:0000313" key="12">
    <source>
        <dbReference type="Proteomes" id="UP001515480"/>
    </source>
</evidence>
<comment type="subcellular location">
    <subcellularLocation>
        <location evidence="1">Golgi apparatus membrane</location>
        <topology evidence="1">Single-pass type II membrane protein</topology>
    </subcellularLocation>
</comment>
<dbReference type="PANTHER" id="PTHR46032">
    <property type="entry name" value="ALPHA-2,3-SIALYLTRANSFERASE ST3GAL I ISOFORM X1"/>
    <property type="match status" value="1"/>
</dbReference>
<evidence type="ECO:0000256" key="7">
    <source>
        <dbReference type="ARBA" id="ARBA00022989"/>
    </source>
</evidence>
<dbReference type="EMBL" id="JBGBPQ010000001">
    <property type="protein sequence ID" value="KAL1529463.1"/>
    <property type="molecule type" value="Genomic_DNA"/>
</dbReference>
<dbReference type="PANTHER" id="PTHR46032:SF2">
    <property type="entry name" value="GAL BETA 1,3-GALNAC ALPHA-2,3-SIALYL TRANSFERASE-RELATED"/>
    <property type="match status" value="1"/>
</dbReference>
<keyword evidence="4" id="KW-0808">Transferase</keyword>
<keyword evidence="8" id="KW-0333">Golgi apparatus</keyword>
<keyword evidence="3" id="KW-0328">Glycosyltransferase</keyword>
<evidence type="ECO:0000313" key="11">
    <source>
        <dbReference type="EMBL" id="KAL1529463.1"/>
    </source>
</evidence>
<dbReference type="AlphaFoldDB" id="A0AB34K868"/>
<keyword evidence="6" id="KW-0735">Signal-anchor</keyword>
<dbReference type="InterPro" id="IPR038578">
    <property type="entry name" value="GT29-like_sf"/>
</dbReference>
<evidence type="ECO:0000256" key="5">
    <source>
        <dbReference type="ARBA" id="ARBA00022692"/>
    </source>
</evidence>
<keyword evidence="12" id="KW-1185">Reference proteome</keyword>
<evidence type="ECO:0000256" key="8">
    <source>
        <dbReference type="ARBA" id="ARBA00023034"/>
    </source>
</evidence>
<organism evidence="11 12">
    <name type="scientific">Prymnesium parvum</name>
    <name type="common">Toxic golden alga</name>
    <dbReference type="NCBI Taxonomy" id="97485"/>
    <lineage>
        <taxon>Eukaryota</taxon>
        <taxon>Haptista</taxon>
        <taxon>Haptophyta</taxon>
        <taxon>Prymnesiophyceae</taxon>
        <taxon>Prymnesiales</taxon>
        <taxon>Prymnesiaceae</taxon>
        <taxon>Prymnesium</taxon>
    </lineage>
</organism>
<evidence type="ECO:0000256" key="10">
    <source>
        <dbReference type="ARBA" id="ARBA00023180"/>
    </source>
</evidence>
<name>A0AB34K868_PRYPA</name>
<keyword evidence="5" id="KW-0812">Transmembrane</keyword>
<dbReference type="Gene3D" id="3.90.1480.20">
    <property type="entry name" value="Glycosyl transferase family 29"/>
    <property type="match status" value="1"/>
</dbReference>
<keyword evidence="9" id="KW-0472">Membrane</keyword>